<proteinExistence type="predicted"/>
<dbReference type="PANTHER" id="PTHR22803">
    <property type="entry name" value="MANNOSE, PHOSPHOLIPASE, LECTIN RECEPTOR RELATED"/>
    <property type="match status" value="1"/>
</dbReference>
<protein>
    <recommendedName>
        <fullName evidence="2">C-type lectin domain-containing protein</fullName>
    </recommendedName>
</protein>
<keyword evidence="4" id="KW-1185">Reference proteome</keyword>
<dbReference type="InterPro" id="IPR050111">
    <property type="entry name" value="C-type_lectin/snaclec_domain"/>
</dbReference>
<organism evidence="3 4">
    <name type="scientific">Mytilus edulis</name>
    <name type="common">Blue mussel</name>
    <dbReference type="NCBI Taxonomy" id="6550"/>
    <lineage>
        <taxon>Eukaryota</taxon>
        <taxon>Metazoa</taxon>
        <taxon>Spiralia</taxon>
        <taxon>Lophotrochozoa</taxon>
        <taxon>Mollusca</taxon>
        <taxon>Bivalvia</taxon>
        <taxon>Autobranchia</taxon>
        <taxon>Pteriomorphia</taxon>
        <taxon>Mytilida</taxon>
        <taxon>Mytiloidea</taxon>
        <taxon>Mytilidae</taxon>
        <taxon>Mytilinae</taxon>
        <taxon>Mytilus</taxon>
    </lineage>
</organism>
<evidence type="ECO:0000259" key="2">
    <source>
        <dbReference type="PROSITE" id="PS50041"/>
    </source>
</evidence>
<dbReference type="PROSITE" id="PS00615">
    <property type="entry name" value="C_TYPE_LECTIN_1"/>
    <property type="match status" value="1"/>
</dbReference>
<dbReference type="SUPFAM" id="SSF56436">
    <property type="entry name" value="C-type lectin-like"/>
    <property type="match status" value="1"/>
</dbReference>
<dbReference type="InterPro" id="IPR016187">
    <property type="entry name" value="CTDL_fold"/>
</dbReference>
<comment type="caution">
    <text evidence="3">The sequence shown here is derived from an EMBL/GenBank/DDBJ whole genome shotgun (WGS) entry which is preliminary data.</text>
</comment>
<name>A0A8S3QCR5_MYTED</name>
<evidence type="ECO:0000313" key="3">
    <source>
        <dbReference type="EMBL" id="CAG2192923.1"/>
    </source>
</evidence>
<dbReference type="InterPro" id="IPR001304">
    <property type="entry name" value="C-type_lectin-like"/>
</dbReference>
<dbReference type="EMBL" id="CAJPWZ010000458">
    <property type="protein sequence ID" value="CAG2192923.1"/>
    <property type="molecule type" value="Genomic_DNA"/>
</dbReference>
<dbReference type="InterPro" id="IPR018378">
    <property type="entry name" value="C-type_lectin_CS"/>
</dbReference>
<dbReference type="PROSITE" id="PS50041">
    <property type="entry name" value="C_TYPE_LECTIN_2"/>
    <property type="match status" value="1"/>
</dbReference>
<dbReference type="AlphaFoldDB" id="A0A8S3QCR5"/>
<feature type="domain" description="C-type lectin" evidence="2">
    <location>
        <begin position="304"/>
        <end position="433"/>
    </location>
</feature>
<keyword evidence="1" id="KW-1015">Disulfide bond</keyword>
<sequence length="437" mass="47948">MRHYISFFTIFSFWGITDGNLILVDIYKKEHVFSDVLCNDGKLITLNSTRSAFICAKVCALALTCVSFFFNQNGTCQLHNIKVSDTVDCIKYSGTYYYVRKGFIPETTTTAKITTASADRIPEATTTLKITTASVDLIPETTTTPELTTTSVDLIPETTSTSKITTTSVDFIPETTTTSKITTDSVDFIPETTTSKITTDSVELIPETTSTSKITTTSVDFIPETTTSNIKTDSVDFIPETTTSKITDSVDSIPETTTSKITDSVDSIPETTSTSIDFLSTETSIPTSQSTSRQVSCDPDWILVGASCYRITPPDTITKQEWKNASEICKDNGGYLATLETAEENQLVKDYVGTLGKKDYFIGGSDLQTEGTFLWEHSGVIVNLHGSGLFYDWMSLNQPDNGNGNQHCMILAGRYGHMWNDVQCTVARAFICEKDAA</sequence>
<reference evidence="3" key="1">
    <citation type="submission" date="2021-03" db="EMBL/GenBank/DDBJ databases">
        <authorList>
            <person name="Bekaert M."/>
        </authorList>
    </citation>
    <scope>NUCLEOTIDE SEQUENCE</scope>
</reference>
<dbReference type="OrthoDB" id="6094071at2759"/>
<dbReference type="Proteomes" id="UP000683360">
    <property type="component" value="Unassembled WGS sequence"/>
</dbReference>
<dbReference type="InterPro" id="IPR016186">
    <property type="entry name" value="C-type_lectin-like/link_sf"/>
</dbReference>
<accession>A0A8S3QCR5</accession>
<dbReference type="Pfam" id="PF00059">
    <property type="entry name" value="Lectin_C"/>
    <property type="match status" value="1"/>
</dbReference>
<dbReference type="Gene3D" id="3.10.100.10">
    <property type="entry name" value="Mannose-Binding Protein A, subunit A"/>
    <property type="match status" value="1"/>
</dbReference>
<evidence type="ECO:0000256" key="1">
    <source>
        <dbReference type="ARBA" id="ARBA00023157"/>
    </source>
</evidence>
<dbReference type="SMART" id="SM00034">
    <property type="entry name" value="CLECT"/>
    <property type="match status" value="1"/>
</dbReference>
<evidence type="ECO:0000313" key="4">
    <source>
        <dbReference type="Proteomes" id="UP000683360"/>
    </source>
</evidence>
<dbReference type="CDD" id="cd00037">
    <property type="entry name" value="CLECT"/>
    <property type="match status" value="1"/>
</dbReference>
<gene>
    <name evidence="3" type="ORF">MEDL_8162</name>
</gene>